<comment type="caution">
    <text evidence="7">The sequence shown here is derived from an EMBL/GenBank/DDBJ whole genome shotgun (WGS) entry which is preliminary data.</text>
</comment>
<evidence type="ECO:0000259" key="3">
    <source>
        <dbReference type="Pfam" id="PF26015"/>
    </source>
</evidence>
<evidence type="ECO:0000259" key="6">
    <source>
        <dbReference type="Pfam" id="PF26189"/>
    </source>
</evidence>
<feature type="coiled-coil region" evidence="1">
    <location>
        <begin position="970"/>
        <end position="997"/>
    </location>
</feature>
<organism evidence="7 8">
    <name type="scientific">Astrephomene gubernaculifera</name>
    <dbReference type="NCBI Taxonomy" id="47775"/>
    <lineage>
        <taxon>Eukaryota</taxon>
        <taxon>Viridiplantae</taxon>
        <taxon>Chlorophyta</taxon>
        <taxon>core chlorophytes</taxon>
        <taxon>Chlorophyceae</taxon>
        <taxon>CS clade</taxon>
        <taxon>Chlamydomonadales</taxon>
        <taxon>Astrephomenaceae</taxon>
        <taxon>Astrephomene</taxon>
    </lineage>
</organism>
<evidence type="ECO:0000259" key="5">
    <source>
        <dbReference type="Pfam" id="PF26187"/>
    </source>
</evidence>
<dbReference type="GO" id="GO:0005856">
    <property type="term" value="C:cytoskeleton"/>
    <property type="evidence" value="ECO:0007669"/>
    <property type="project" value="InterPro"/>
</dbReference>
<dbReference type="Pfam" id="PF26187">
    <property type="entry name" value="Ig_NPHP4_4th"/>
    <property type="match status" value="1"/>
</dbReference>
<feature type="region of interest" description="Disordered" evidence="2">
    <location>
        <begin position="1337"/>
        <end position="1357"/>
    </location>
</feature>
<accession>A0AAD3DQH2</accession>
<keyword evidence="1" id="KW-0175">Coiled coil</keyword>
<dbReference type="PANTHER" id="PTHR31043:SF3">
    <property type="entry name" value="NEPHROCYSTIN-4"/>
    <property type="match status" value="1"/>
</dbReference>
<dbReference type="InterPro" id="IPR058685">
    <property type="entry name" value="Ig_NPHP4_4th"/>
</dbReference>
<keyword evidence="8" id="KW-1185">Reference proteome</keyword>
<evidence type="ECO:0000256" key="1">
    <source>
        <dbReference type="SAM" id="Coils"/>
    </source>
</evidence>
<evidence type="ECO:0008006" key="9">
    <source>
        <dbReference type="Google" id="ProtNLM"/>
    </source>
</evidence>
<reference evidence="7 8" key="1">
    <citation type="journal article" date="2021" name="Sci. Rep.">
        <title>Genome sequencing of the multicellular alga Astrephomene provides insights into convergent evolution of germ-soma differentiation.</title>
        <authorList>
            <person name="Yamashita S."/>
            <person name="Yamamoto K."/>
            <person name="Matsuzaki R."/>
            <person name="Suzuki S."/>
            <person name="Yamaguchi H."/>
            <person name="Hirooka S."/>
            <person name="Minakuchi Y."/>
            <person name="Miyagishima S."/>
            <person name="Kawachi M."/>
            <person name="Toyoda A."/>
            <person name="Nozaki H."/>
        </authorList>
    </citation>
    <scope>NUCLEOTIDE SEQUENCE [LARGE SCALE GENOMIC DNA]</scope>
    <source>
        <strain evidence="7 8">NIES-4017</strain>
    </source>
</reference>
<dbReference type="Gene3D" id="1.20.5.190">
    <property type="match status" value="1"/>
</dbReference>
<protein>
    <recommendedName>
        <fullName evidence="9">Nephrocystin-4</fullName>
    </recommendedName>
</protein>
<feature type="region of interest" description="Disordered" evidence="2">
    <location>
        <begin position="1381"/>
        <end position="1407"/>
    </location>
</feature>
<dbReference type="InterPro" id="IPR058765">
    <property type="entry name" value="NPHP4_C2-like"/>
</dbReference>
<dbReference type="Pfam" id="PF26189">
    <property type="entry name" value="Ig_NPHP4_2nd"/>
    <property type="match status" value="1"/>
</dbReference>
<evidence type="ECO:0000313" key="8">
    <source>
        <dbReference type="Proteomes" id="UP001054857"/>
    </source>
</evidence>
<feature type="compositionally biased region" description="Low complexity" evidence="2">
    <location>
        <begin position="1389"/>
        <end position="1407"/>
    </location>
</feature>
<feature type="domain" description="NPHP4 Ig-like" evidence="6">
    <location>
        <begin position="1697"/>
        <end position="1798"/>
    </location>
</feature>
<dbReference type="Pfam" id="PF26015">
    <property type="entry name" value="Ig_NPH4_3rd"/>
    <property type="match status" value="1"/>
</dbReference>
<feature type="region of interest" description="Disordered" evidence="2">
    <location>
        <begin position="1055"/>
        <end position="1076"/>
    </location>
</feature>
<dbReference type="EMBL" id="BMAR01000006">
    <property type="protein sequence ID" value="GFR44041.1"/>
    <property type="molecule type" value="Genomic_DNA"/>
</dbReference>
<dbReference type="Pfam" id="PF00612">
    <property type="entry name" value="IQ"/>
    <property type="match status" value="1"/>
</dbReference>
<dbReference type="InterPro" id="IPR058688">
    <property type="entry name" value="Ig_NPHP4_2nd"/>
</dbReference>
<dbReference type="InterPro" id="IPR058686">
    <property type="entry name" value="Ig_NPHP4_3rd"/>
</dbReference>
<dbReference type="InterPro" id="IPR000048">
    <property type="entry name" value="IQ_motif_EF-hand-BS"/>
</dbReference>
<dbReference type="GO" id="GO:0090090">
    <property type="term" value="P:negative regulation of canonical Wnt signaling pathway"/>
    <property type="evidence" value="ECO:0007669"/>
    <property type="project" value="InterPro"/>
</dbReference>
<evidence type="ECO:0000259" key="4">
    <source>
        <dbReference type="Pfam" id="PF26186"/>
    </source>
</evidence>
<sequence length="1991" mass="217362">MSGFGLSAEFGNNGGLPAPRFGSKVSASGSDFAAEYSFGGGISSAQPQRPPSRVDDLALAAQLPPPRPPSGDGYGLAAEAAPSAPRSIAEDEDPVFNTPTSRRNGRPPVQAVDNEPLAGPSRRPGPVSSKSRLRPGALPARPDLDSGPQRDNFRRPQQLPPPNLYPGDDLGGDVPALGPRVPSDGPASRLARERAQTFEDPADRYARERAEKLLSRQAAPRVAQQQLDRQELERAATTIQRYYRGHRVRKTLSPGAPMFRRAQQPYEAGAPAVVEGQFGATPDQQLLGRVRFNPETSFEPRRALPNVPIIDIDKMPKYGVLAQPFPRAERRAGTFIDFNRETNTFVKNRDVLREALEHKRGYLEQRPLLQWAEFTGRQKQRYVPIVPDAHRRILPETQGYRLRILKVADMPINTTFDGRTFEFQLSVSLYDEAYGTFYGNTCYSMPDTYDRGRAQARNAIDLDMTFDVYYHTTVSDPRCMAVVEVIMLERMLDGVVKGQYSLGWALLPLFRVSQGAVSPGAPLSSGMQLDSAPGRPLAVPLMAGTPRYLLFRNVYNEDLRPPKVIPNASILFQAEVYPAMEPYIPLLPEDFLVTYSDVVPGLRRFNVAGLLSTSTKTVISTLASPMLSPTYSVMLRRMQLALPMRVHDLLMGLDARSGMATGYVPPPGTAASQAPIYQTPSTGTLSYAIRVSVHNGRSFVGPAYELNGLTHLDVPGWKVLQVPTPHPVFDYVMADSLVTIVVELMATPPQPQPPPGMAPLQYLVGYTAFVPFSELQPDGSGASVAVGVHRYALRPPKPLLLRHQPPLNWRALLGDMMSQEIPDPMVEFQLFETARTPILPPLKKVFAVIEAQREDEAQLGDQPLEQLLQPVPVPQEIVPPPEINEVVSEPLPPPQLPLEPMLQHEQQALVPQQPQQFFVPEELPPPEHASSMDLGRLPSRSIARSLPSSHNWAAQAPQVAAIPPELHELTAAMQRQLELLSRAVDELKDERKSMRNSFLALADRGGGAGDDVSQMRDNAAASVQRYYDAQRARQANMQPSPEELQRFLDMEPTRNFGDQATFSGAQAPEGKQPGSAPSRVLLQQLHDAGMLDALPADVQAILRRRGPPRGPSTTPFDLAIEARDPRVASDVVLQFLAYRHHDTLNAPANLKSLYLTFQFYHFPPTTSEMALLLPVRLTEEAAAPDGTCVLVPADPSKKGAGLVMKFEVDGGTEAVPSGQTAQQAGFEASMAFAQYLAHKTLHLDVWDGESLLQVGTASVDLQPLLRQGRDFSELLLEVPILDQAAVAPSLQGQSFAEAAYNANTGQNDAKATVISRGSLVLRLLNLGRDSRNADAKLPEFDDAHNRPSKKRVRAKPAWEVPQSAIARELVAGAAAGGQHAGFLSPDQVPAAGAAHGPSASSGLAPPGEDVKLRILEQSHRKSARVQQYQRLAAAAAVEDGKADTRQSSAPAAGAYRGADDQFRRVQSQLLADVSAARSRRKHEFILEQLRRSMVTRRVVRPAYGEVLVYEYEFQNPYSHEQTFELRISAPHEVSVLSRQEDYRALRAANARFLGVVSQPVGPLEQEIMSGNRIYLQAHERITLPFRLQSFEPPEGYKTANPSAAATPGQPHDPALRGAAANASVAAAAAAGLRSPQHRQRVAGAAAAGGGGGAGPHASSLPAGHSVFVELISTKDDVPVAVLELEVVPRPLIIDRTFRYYQSERQLLRTTIKLRNLPGSQAAFLTAAPGALRNACAACSHPDVILGVGSSALAGGPDRDEVYVKYKVGAAPEVAHFYVLLYLDRLMARPVEVWQVFVHALRKVDMRAMIGQTSQASVVVRGVVSRRVAAYTTHPDELTVSPDSFVLVGGALSELLLSFRPVAAGLRDIKVNLVDSESRELVYALLVAAEAQGPLISRTFEVELPVGAVANKKITYTNPYQQYRVFTLRSNQPWLVHFTPPRLQMPAGATRPVGLTFDARAATAGIVDALVFINDDEDKTEECMKIRVRIYK</sequence>
<evidence type="ECO:0000256" key="2">
    <source>
        <dbReference type="SAM" id="MobiDB-lite"/>
    </source>
</evidence>
<dbReference type="SMART" id="SM00015">
    <property type="entry name" value="IQ"/>
    <property type="match status" value="1"/>
</dbReference>
<dbReference type="GO" id="GO:0097730">
    <property type="term" value="C:non-motile cilium"/>
    <property type="evidence" value="ECO:0007669"/>
    <property type="project" value="InterPro"/>
</dbReference>
<dbReference type="Pfam" id="PF26186">
    <property type="entry name" value="NPHP4_C2_3rd"/>
    <property type="match status" value="1"/>
</dbReference>
<feature type="region of interest" description="Disordered" evidence="2">
    <location>
        <begin position="1637"/>
        <end position="1657"/>
    </location>
</feature>
<feature type="region of interest" description="Disordered" evidence="2">
    <location>
        <begin position="1"/>
        <end position="203"/>
    </location>
</feature>
<evidence type="ECO:0000313" key="7">
    <source>
        <dbReference type="EMBL" id="GFR44041.1"/>
    </source>
</evidence>
<dbReference type="PANTHER" id="PTHR31043">
    <property type="entry name" value="NEPHROCYSTIN-4"/>
    <property type="match status" value="1"/>
</dbReference>
<proteinExistence type="predicted"/>
<gene>
    <name evidence="7" type="ORF">Agub_g5201</name>
</gene>
<name>A0AAD3DQH2_9CHLO</name>
<feature type="domain" description="NPHP4 C2-like" evidence="4">
    <location>
        <begin position="1114"/>
        <end position="1328"/>
    </location>
</feature>
<dbReference type="Proteomes" id="UP001054857">
    <property type="component" value="Unassembled WGS sequence"/>
</dbReference>
<feature type="region of interest" description="Disordered" evidence="2">
    <location>
        <begin position="1592"/>
        <end position="1615"/>
    </location>
</feature>
<dbReference type="PROSITE" id="PS50096">
    <property type="entry name" value="IQ"/>
    <property type="match status" value="1"/>
</dbReference>
<feature type="domain" description="NPHP4 Ig-like" evidence="5">
    <location>
        <begin position="1896"/>
        <end position="1988"/>
    </location>
</feature>
<dbReference type="CDD" id="cd23767">
    <property type="entry name" value="IQCD"/>
    <property type="match status" value="1"/>
</dbReference>
<feature type="domain" description="NPHP4 Ig-like" evidence="3">
    <location>
        <begin position="1810"/>
        <end position="1890"/>
    </location>
</feature>
<feature type="compositionally biased region" description="Basic and acidic residues" evidence="2">
    <location>
        <begin position="190"/>
        <end position="203"/>
    </location>
</feature>
<dbReference type="InterPro" id="IPR029775">
    <property type="entry name" value="NPHP4"/>
</dbReference>